<keyword evidence="1" id="KW-0812">Transmembrane</keyword>
<name>A0A226EI99_FOLCA</name>
<evidence type="ECO:0000256" key="1">
    <source>
        <dbReference type="SAM" id="Phobius"/>
    </source>
</evidence>
<dbReference type="AlphaFoldDB" id="A0A226EI99"/>
<keyword evidence="1" id="KW-1133">Transmembrane helix</keyword>
<dbReference type="OrthoDB" id="10649043at2759"/>
<keyword evidence="1" id="KW-0472">Membrane</keyword>
<sequence>MKLRIGKLNLHNLDLRNFRVFRSKSLIGPAVNSFNFSHLNYTELQYLVENRAFAKMASKTCSTLLFVYLIGSTLCVIPEGEYQIGPVFGPGPAARFFGHKYFEAFVDKGQLKPLLAKKALLGVVGVGAVAAAGGAALIAKKIHESKGFGHGLGGGGHGGWYPPTQGGSGWAPSYSGNDYSQGGGYGNVNFPATTDYHYQSQTPGQVYGTNGYEDNSAYNNGYDYGGGSSNGYYGWSR</sequence>
<accession>A0A226EI99</accession>
<reference evidence="2 3" key="1">
    <citation type="submission" date="2015-12" db="EMBL/GenBank/DDBJ databases">
        <title>The genome of Folsomia candida.</title>
        <authorList>
            <person name="Faddeeva A."/>
            <person name="Derks M.F."/>
            <person name="Anvar Y."/>
            <person name="Smit S."/>
            <person name="Van Straalen N."/>
            <person name="Roelofs D."/>
        </authorList>
    </citation>
    <scope>NUCLEOTIDE SEQUENCE [LARGE SCALE GENOMIC DNA]</scope>
    <source>
        <strain evidence="2 3">VU population</strain>
        <tissue evidence="2">Whole body</tissue>
    </source>
</reference>
<protein>
    <submittedName>
        <fullName evidence="2">Uncharacterized protein</fullName>
    </submittedName>
</protein>
<feature type="transmembrane region" description="Helical" evidence="1">
    <location>
        <begin position="119"/>
        <end position="139"/>
    </location>
</feature>
<dbReference type="Proteomes" id="UP000198287">
    <property type="component" value="Unassembled WGS sequence"/>
</dbReference>
<comment type="caution">
    <text evidence="2">The sequence shown here is derived from an EMBL/GenBank/DDBJ whole genome shotgun (WGS) entry which is preliminary data.</text>
</comment>
<dbReference type="OMA" id="ATTDYHY"/>
<evidence type="ECO:0000313" key="2">
    <source>
        <dbReference type="EMBL" id="OXA57159.1"/>
    </source>
</evidence>
<evidence type="ECO:0000313" key="3">
    <source>
        <dbReference type="Proteomes" id="UP000198287"/>
    </source>
</evidence>
<organism evidence="2 3">
    <name type="scientific">Folsomia candida</name>
    <name type="common">Springtail</name>
    <dbReference type="NCBI Taxonomy" id="158441"/>
    <lineage>
        <taxon>Eukaryota</taxon>
        <taxon>Metazoa</taxon>
        <taxon>Ecdysozoa</taxon>
        <taxon>Arthropoda</taxon>
        <taxon>Hexapoda</taxon>
        <taxon>Collembola</taxon>
        <taxon>Entomobryomorpha</taxon>
        <taxon>Isotomoidea</taxon>
        <taxon>Isotomidae</taxon>
        <taxon>Proisotominae</taxon>
        <taxon>Folsomia</taxon>
    </lineage>
</organism>
<keyword evidence="3" id="KW-1185">Reference proteome</keyword>
<gene>
    <name evidence="2" type="ORF">Fcan01_07197</name>
</gene>
<proteinExistence type="predicted"/>
<dbReference type="EMBL" id="LNIX01000003">
    <property type="protein sequence ID" value="OXA57159.1"/>
    <property type="molecule type" value="Genomic_DNA"/>
</dbReference>